<keyword evidence="1" id="KW-0540">Nuclease</keyword>
<dbReference type="CDD" id="cd00085">
    <property type="entry name" value="HNHc"/>
    <property type="match status" value="1"/>
</dbReference>
<keyword evidence="1" id="KW-0255">Endonuclease</keyword>
<comment type="caution">
    <text evidence="1">The sequence shown here is derived from an EMBL/GenBank/DDBJ whole genome shotgun (WGS) entry which is preliminary data.</text>
</comment>
<name>A0A7W8TV24_9MICC</name>
<gene>
    <name evidence="1" type="ORF">HD598_002116</name>
</gene>
<protein>
    <submittedName>
        <fullName evidence="1">5-methylcytosine-specific restriction endonuclease McrA</fullName>
    </submittedName>
</protein>
<dbReference type="AlphaFoldDB" id="A0A7W8TV24"/>
<sequence>MTYAKEYHREYMRNWARKNRAEFMAGKSCVKCGSTQSLEVDHIDPSEKVTHRIWSGGKAFREAELAKCQVLCAECHKEKTQQQRGLFPCGTGAAYKRGCRCEECREAKRIERAASKARLERKAAA</sequence>
<accession>A0A7W8TV24</accession>
<dbReference type="GO" id="GO:0004519">
    <property type="term" value="F:endonuclease activity"/>
    <property type="evidence" value="ECO:0007669"/>
    <property type="project" value="UniProtKB-KW"/>
</dbReference>
<evidence type="ECO:0000313" key="2">
    <source>
        <dbReference type="Proteomes" id="UP000580797"/>
    </source>
</evidence>
<dbReference type="RefSeq" id="WP_183665729.1">
    <property type="nucleotide sequence ID" value="NZ_BAAARH010000002.1"/>
</dbReference>
<dbReference type="Proteomes" id="UP000580797">
    <property type="component" value="Unassembled WGS sequence"/>
</dbReference>
<dbReference type="Gene3D" id="1.10.30.50">
    <property type="match status" value="1"/>
</dbReference>
<reference evidence="1 2" key="1">
    <citation type="submission" date="2020-08" db="EMBL/GenBank/DDBJ databases">
        <title>Sequencing the genomes of 1000 actinobacteria strains.</title>
        <authorList>
            <person name="Klenk H.-P."/>
        </authorList>
    </citation>
    <scope>NUCLEOTIDE SEQUENCE [LARGE SCALE GENOMIC DNA]</scope>
    <source>
        <strain evidence="1 2">DSM 105783</strain>
    </source>
</reference>
<organism evidence="1 2">
    <name type="scientific">Neomicrococcus aestuarii</name>
    <dbReference type="NCBI Taxonomy" id="556325"/>
    <lineage>
        <taxon>Bacteria</taxon>
        <taxon>Bacillati</taxon>
        <taxon>Actinomycetota</taxon>
        <taxon>Actinomycetes</taxon>
        <taxon>Micrococcales</taxon>
        <taxon>Micrococcaceae</taxon>
        <taxon>Neomicrococcus</taxon>
    </lineage>
</organism>
<dbReference type="EMBL" id="JACHDR010000001">
    <property type="protein sequence ID" value="MBB5513429.1"/>
    <property type="molecule type" value="Genomic_DNA"/>
</dbReference>
<proteinExistence type="predicted"/>
<keyword evidence="1" id="KW-0378">Hydrolase</keyword>
<dbReference type="InterPro" id="IPR003615">
    <property type="entry name" value="HNH_nuc"/>
</dbReference>
<evidence type="ECO:0000313" key="1">
    <source>
        <dbReference type="EMBL" id="MBB5513429.1"/>
    </source>
</evidence>